<dbReference type="InterPro" id="IPR020449">
    <property type="entry name" value="Tscrpt_reg_AraC-type_HTH"/>
</dbReference>
<dbReference type="InterPro" id="IPR014710">
    <property type="entry name" value="RmlC-like_jellyroll"/>
</dbReference>
<keyword evidence="1" id="KW-0805">Transcription regulation</keyword>
<dbReference type="PANTHER" id="PTHR43280:SF34">
    <property type="entry name" value="ARAC-FAMILY TRANSCRIPTIONAL REGULATOR"/>
    <property type="match status" value="1"/>
</dbReference>
<proteinExistence type="predicted"/>
<dbReference type="Proteomes" id="UP001065549">
    <property type="component" value="Unassembled WGS sequence"/>
</dbReference>
<dbReference type="SUPFAM" id="SSF51011">
    <property type="entry name" value="Glycosyl hydrolase domain"/>
    <property type="match status" value="1"/>
</dbReference>
<dbReference type="GO" id="GO:0043565">
    <property type="term" value="F:sequence-specific DNA binding"/>
    <property type="evidence" value="ECO:0007669"/>
    <property type="project" value="InterPro"/>
</dbReference>
<dbReference type="Pfam" id="PF12833">
    <property type="entry name" value="HTH_18"/>
    <property type="match status" value="1"/>
</dbReference>
<evidence type="ECO:0000313" key="5">
    <source>
        <dbReference type="EMBL" id="MCU7377602.1"/>
    </source>
</evidence>
<keyword evidence="6" id="KW-1185">Reference proteome</keyword>
<dbReference type="Gene3D" id="2.60.120.10">
    <property type="entry name" value="Jelly Rolls"/>
    <property type="match status" value="1"/>
</dbReference>
<dbReference type="InterPro" id="IPR003313">
    <property type="entry name" value="AraC-bd"/>
</dbReference>
<evidence type="ECO:0000313" key="6">
    <source>
        <dbReference type="Proteomes" id="UP001065549"/>
    </source>
</evidence>
<dbReference type="PROSITE" id="PS00041">
    <property type="entry name" value="HTH_ARAC_FAMILY_1"/>
    <property type="match status" value="1"/>
</dbReference>
<evidence type="ECO:0000256" key="3">
    <source>
        <dbReference type="ARBA" id="ARBA00023163"/>
    </source>
</evidence>
<evidence type="ECO:0000259" key="4">
    <source>
        <dbReference type="PROSITE" id="PS01124"/>
    </source>
</evidence>
<evidence type="ECO:0000256" key="1">
    <source>
        <dbReference type="ARBA" id="ARBA00023015"/>
    </source>
</evidence>
<dbReference type="SMART" id="SM00342">
    <property type="entry name" value="HTH_ARAC"/>
    <property type="match status" value="1"/>
</dbReference>
<dbReference type="Gene3D" id="2.60.40.1500">
    <property type="entry name" value="Glycosyl hydrolase domain, family 39"/>
    <property type="match status" value="1"/>
</dbReference>
<dbReference type="CDD" id="cd02208">
    <property type="entry name" value="cupin_RmlC-like"/>
    <property type="match status" value="1"/>
</dbReference>
<dbReference type="SUPFAM" id="SSF51182">
    <property type="entry name" value="RmlC-like cupins"/>
    <property type="match status" value="1"/>
</dbReference>
<dbReference type="InterPro" id="IPR018062">
    <property type="entry name" value="HTH_AraC-typ_CS"/>
</dbReference>
<comment type="caution">
    <text evidence="5">The sequence shown here is derived from an EMBL/GenBank/DDBJ whole genome shotgun (WGS) entry which is preliminary data.</text>
</comment>
<dbReference type="Pfam" id="PF02311">
    <property type="entry name" value="AraC_binding"/>
    <property type="match status" value="1"/>
</dbReference>
<name>A0A9J6QNR9_9FIRM</name>
<gene>
    <name evidence="5" type="ORF">OBO34_04440</name>
</gene>
<dbReference type="PANTHER" id="PTHR43280">
    <property type="entry name" value="ARAC-FAMILY TRANSCRIPTIONAL REGULATOR"/>
    <property type="match status" value="1"/>
</dbReference>
<accession>A0A9J6QNR9</accession>
<dbReference type="EMBL" id="JAOSHN010000002">
    <property type="protein sequence ID" value="MCU7377602.1"/>
    <property type="molecule type" value="Genomic_DNA"/>
</dbReference>
<dbReference type="InterPro" id="IPR009057">
    <property type="entry name" value="Homeodomain-like_sf"/>
</dbReference>
<sequence>MMLEEKVQYPQGIPINVIMSSIEEYPIHYHGNDLELIVVMEGTIKLIIGYRTILLKKGDVFIVNEDELHSMYSGAANKILTIQFDLNFFVQYVESLEFSYMMCETYLDGKKIEDLNITLTSKIQQLIQLYVKKGAGFSKKLTSLSIDLLTYMKSNFEYFSIYENRYFINKLDLKDNPANVTRIWEIYKFIYENYDRKITLQEQAEEKHFSMYYLSHIIKDFIGISFKELLNFSRVEISEKYLLETDMRVSEVALTCGFSATRYYVKAFENWYGQTPEEYRTQRLSHAKAEIKRDVLPLQAILDCISEERTEERYRGNPLLRDFYSKVIPFSGQSARMKKKVNRNNLIFITREWGTSGLIRDSLFDILRSKFEIGVLISTVSGKLQQELSKALEFMDEEHLDKAIYLFNNDKNMQNHINFFETLATMMQFHSPGTKKFTLFIADNSSSPGNFQYLLDYLKQNTPLDDFFSVEPICCENLMLDHDSYVFDSICGTPYLLHDLLRGDKRTICPLVDGESPSADILAGGSGLTAWNGLKKAAYFACLFYAMLGEEVTAENQDYIITRKEDSYQLLFYDYYQEGYKRIKSFTSREEVSGIFEEGVPSSEYIVEINHLRGTYKMTRLKLGDECCLFYKWASMGFPQGLTKSETILLEKSIFPEVTYEVITLEGTTDLFIHLPRFGSELILLEK</sequence>
<dbReference type="RefSeq" id="WP_269478391.1">
    <property type="nucleotide sequence ID" value="NZ_JAOSHN010000002.1"/>
</dbReference>
<keyword evidence="3" id="KW-0804">Transcription</keyword>
<organism evidence="5 6">
    <name type="scientific">Hominibacterium faecale</name>
    <dbReference type="NCBI Taxonomy" id="2839743"/>
    <lineage>
        <taxon>Bacteria</taxon>
        <taxon>Bacillati</taxon>
        <taxon>Bacillota</taxon>
        <taxon>Clostridia</taxon>
        <taxon>Peptostreptococcales</taxon>
        <taxon>Anaerovoracaceae</taxon>
        <taxon>Hominibacterium</taxon>
    </lineage>
</organism>
<dbReference type="AlphaFoldDB" id="A0A9J6QNR9"/>
<dbReference type="PRINTS" id="PR00032">
    <property type="entry name" value="HTHARAC"/>
</dbReference>
<dbReference type="SUPFAM" id="SSF46689">
    <property type="entry name" value="Homeodomain-like"/>
    <property type="match status" value="1"/>
</dbReference>
<dbReference type="Gene3D" id="1.10.10.60">
    <property type="entry name" value="Homeodomain-like"/>
    <property type="match status" value="2"/>
</dbReference>
<dbReference type="GO" id="GO:0003700">
    <property type="term" value="F:DNA-binding transcription factor activity"/>
    <property type="evidence" value="ECO:0007669"/>
    <property type="project" value="InterPro"/>
</dbReference>
<dbReference type="InterPro" id="IPR011051">
    <property type="entry name" value="RmlC_Cupin_sf"/>
</dbReference>
<reference evidence="5" key="1">
    <citation type="submission" date="2022-09" db="EMBL/GenBank/DDBJ databases">
        <title>Culturomic study of gut microbiota in children with autism spectrum disorder.</title>
        <authorList>
            <person name="Efimov B.A."/>
            <person name="Chaplin A.V."/>
            <person name="Sokolova S.R."/>
            <person name="Pikina A.P."/>
            <person name="Korzhanova M."/>
            <person name="Belova V."/>
            <person name="Korostin D."/>
        </authorList>
    </citation>
    <scope>NUCLEOTIDE SEQUENCE</scope>
    <source>
        <strain evidence="5">ASD5510</strain>
    </source>
</reference>
<feature type="domain" description="HTH araC/xylS-type" evidence="4">
    <location>
        <begin position="184"/>
        <end position="282"/>
    </location>
</feature>
<evidence type="ECO:0000256" key="2">
    <source>
        <dbReference type="ARBA" id="ARBA00023125"/>
    </source>
</evidence>
<dbReference type="PROSITE" id="PS01124">
    <property type="entry name" value="HTH_ARAC_FAMILY_2"/>
    <property type="match status" value="1"/>
</dbReference>
<protein>
    <submittedName>
        <fullName evidence="5">Helix-turn-helix domain-containing protein</fullName>
    </submittedName>
</protein>
<dbReference type="InterPro" id="IPR018060">
    <property type="entry name" value="HTH_AraC"/>
</dbReference>
<keyword evidence="2" id="KW-0238">DNA-binding</keyword>